<dbReference type="Gene3D" id="3.40.50.1820">
    <property type="entry name" value="alpha/beta hydrolase"/>
    <property type="match status" value="1"/>
</dbReference>
<dbReference type="GO" id="GO:0004806">
    <property type="term" value="F:triacylglycerol lipase activity"/>
    <property type="evidence" value="ECO:0007669"/>
    <property type="project" value="TreeGrafter"/>
</dbReference>
<name>A0A6J7FG93_9ZZZZ</name>
<dbReference type="PANTHER" id="PTHR43433:SF5">
    <property type="entry name" value="AB HYDROLASE-1 DOMAIN-CONTAINING PROTEIN"/>
    <property type="match status" value="1"/>
</dbReference>
<proteinExistence type="predicted"/>
<protein>
    <submittedName>
        <fullName evidence="2">Unannotated protein</fullName>
    </submittedName>
</protein>
<dbReference type="InterPro" id="IPR029058">
    <property type="entry name" value="AB_hydrolase_fold"/>
</dbReference>
<dbReference type="InterPro" id="IPR050471">
    <property type="entry name" value="AB_hydrolase"/>
</dbReference>
<organism evidence="2">
    <name type="scientific">freshwater metagenome</name>
    <dbReference type="NCBI Taxonomy" id="449393"/>
    <lineage>
        <taxon>unclassified sequences</taxon>
        <taxon>metagenomes</taxon>
        <taxon>ecological metagenomes</taxon>
    </lineage>
</organism>
<dbReference type="PRINTS" id="PR00111">
    <property type="entry name" value="ABHYDROLASE"/>
</dbReference>
<evidence type="ECO:0000313" key="2">
    <source>
        <dbReference type="EMBL" id="CAB4892524.1"/>
    </source>
</evidence>
<evidence type="ECO:0000259" key="1">
    <source>
        <dbReference type="Pfam" id="PF12146"/>
    </source>
</evidence>
<reference evidence="2" key="1">
    <citation type="submission" date="2020-05" db="EMBL/GenBank/DDBJ databases">
        <authorList>
            <person name="Chiriac C."/>
            <person name="Salcher M."/>
            <person name="Ghai R."/>
            <person name="Kavagutti S V."/>
        </authorList>
    </citation>
    <scope>NUCLEOTIDE SEQUENCE</scope>
</reference>
<dbReference type="EMBL" id="CAFBLP010000120">
    <property type="protein sequence ID" value="CAB4892524.1"/>
    <property type="molecule type" value="Genomic_DNA"/>
</dbReference>
<dbReference type="AlphaFoldDB" id="A0A6J7FG93"/>
<feature type="domain" description="Serine aminopeptidase S33" evidence="1">
    <location>
        <begin position="23"/>
        <end position="259"/>
    </location>
</feature>
<gene>
    <name evidence="2" type="ORF">UFOPK3376_02957</name>
</gene>
<dbReference type="GO" id="GO:0046503">
    <property type="term" value="P:glycerolipid catabolic process"/>
    <property type="evidence" value="ECO:0007669"/>
    <property type="project" value="TreeGrafter"/>
</dbReference>
<dbReference type="InterPro" id="IPR022742">
    <property type="entry name" value="Hydrolase_4"/>
</dbReference>
<dbReference type="PANTHER" id="PTHR43433">
    <property type="entry name" value="HYDROLASE, ALPHA/BETA FOLD FAMILY PROTEIN"/>
    <property type="match status" value="1"/>
</dbReference>
<dbReference type="Pfam" id="PF12146">
    <property type="entry name" value="Hydrolase_4"/>
    <property type="match status" value="1"/>
</dbReference>
<dbReference type="InterPro" id="IPR000073">
    <property type="entry name" value="AB_hydrolase_1"/>
</dbReference>
<accession>A0A6J7FG93</accession>
<sequence length="283" mass="30849">MATAHNGNCEIFYETFGDSSYPALLLVNGLGGQCINYHEQWCRTFAARGLSVIRFDNRDVGLSSKFDDAPRGPKGEAYTLSDMARDAIAVLDAEGISQAHAMGLSMGGMIVQTLAIEHPERLLSMTSVMSTTGEPEYGQPTAHALALLTGPPAIDRESYIANHIAGLREWGSPEFADEARWRADAERAFDRCFHPSGTGRQLLAVRASGPRADKLRHVTVPTLVMHGDRDTLIDVSGGRRTAELIAGARFELIEGMGHDYPPQLWDDWVQLVADHALSSARSN</sequence>
<dbReference type="SUPFAM" id="SSF53474">
    <property type="entry name" value="alpha/beta-Hydrolases"/>
    <property type="match status" value="1"/>
</dbReference>